<evidence type="ECO:0000259" key="10">
    <source>
        <dbReference type="PROSITE" id="PS50893"/>
    </source>
</evidence>
<keyword evidence="2" id="KW-1003">Cell membrane</keyword>
<dbReference type="RefSeq" id="WP_342707749.1">
    <property type="nucleotide sequence ID" value="NZ_FNZQ01000002.1"/>
</dbReference>
<dbReference type="PANTHER" id="PTHR43514">
    <property type="entry name" value="ABC TRANSPORTER I FAMILY MEMBER 10"/>
    <property type="match status" value="1"/>
</dbReference>
<evidence type="ECO:0000256" key="9">
    <source>
        <dbReference type="PROSITE-ProRule" id="PRU01213"/>
    </source>
</evidence>
<dbReference type="InterPro" id="IPR003439">
    <property type="entry name" value="ABC_transporter-like_ATP-bd"/>
</dbReference>
<proteinExistence type="predicted"/>
<dbReference type="Pfam" id="PF03459">
    <property type="entry name" value="TOBE"/>
    <property type="match status" value="1"/>
</dbReference>
<evidence type="ECO:0000313" key="12">
    <source>
        <dbReference type="EMBL" id="SEK95609.1"/>
    </source>
</evidence>
<evidence type="ECO:0000256" key="6">
    <source>
        <dbReference type="ARBA" id="ARBA00022840"/>
    </source>
</evidence>
<reference evidence="12 13" key="1">
    <citation type="submission" date="2016-10" db="EMBL/GenBank/DDBJ databases">
        <authorList>
            <person name="de Groot N.N."/>
        </authorList>
    </citation>
    <scope>NUCLEOTIDE SEQUENCE [LARGE SCALE GENOMIC DNA]</scope>
    <source>
        <strain evidence="12 13">DSM 14858</strain>
    </source>
</reference>
<dbReference type="InterPro" id="IPR003593">
    <property type="entry name" value="AAA+_ATPase"/>
</dbReference>
<dbReference type="GO" id="GO:0140359">
    <property type="term" value="F:ABC-type transporter activity"/>
    <property type="evidence" value="ECO:0007669"/>
    <property type="project" value="InterPro"/>
</dbReference>
<dbReference type="Gene3D" id="2.40.50.100">
    <property type="match status" value="1"/>
</dbReference>
<dbReference type="InterPro" id="IPR005116">
    <property type="entry name" value="Transp-assoc_OB_typ1"/>
</dbReference>
<keyword evidence="3 9" id="KW-0500">Molybdenum</keyword>
<evidence type="ECO:0000256" key="8">
    <source>
        <dbReference type="ARBA" id="ARBA00023136"/>
    </source>
</evidence>
<accession>A0A1H7L9G4</accession>
<evidence type="ECO:0000256" key="2">
    <source>
        <dbReference type="ARBA" id="ARBA00022475"/>
    </source>
</evidence>
<dbReference type="SMART" id="SM00382">
    <property type="entry name" value="AAA"/>
    <property type="match status" value="1"/>
</dbReference>
<name>A0A1H7L9G4_9RHOB</name>
<dbReference type="InterPro" id="IPR008995">
    <property type="entry name" value="Mo/tungstate-bd_C_term_dom"/>
</dbReference>
<dbReference type="STRING" id="188906.SAMN04488526_1656"/>
<evidence type="ECO:0000256" key="3">
    <source>
        <dbReference type="ARBA" id="ARBA00022505"/>
    </source>
</evidence>
<dbReference type="GO" id="GO:0005524">
    <property type="term" value="F:ATP binding"/>
    <property type="evidence" value="ECO:0007669"/>
    <property type="project" value="UniProtKB-KW"/>
</dbReference>
<dbReference type="InterPro" id="IPR050334">
    <property type="entry name" value="Molybdenum_import_ModC"/>
</dbReference>
<keyword evidence="5" id="KW-0547">Nucleotide-binding</keyword>
<dbReference type="SUPFAM" id="SSF52540">
    <property type="entry name" value="P-loop containing nucleoside triphosphate hydrolases"/>
    <property type="match status" value="1"/>
</dbReference>
<keyword evidence="13" id="KW-1185">Reference proteome</keyword>
<dbReference type="GO" id="GO:0015098">
    <property type="term" value="F:molybdate ion transmembrane transporter activity"/>
    <property type="evidence" value="ECO:0007669"/>
    <property type="project" value="InterPro"/>
</dbReference>
<sequence>MLDVSVQHRVGAFTLDVDLQTASGVTAVFGPSGAGKTTLARCVAGLTRPDTGRIAVDGRVVFDGDTDLPPHRRDIGYVFQEARLFPHLSVRANLMYGARRDMDPTDVANMLGIADLLDRRPGGLSGGEGARVAIGRALLRQPKLLIMDEPLAALDARRRETILPWLERLRGAGVPILYISHAIEEVARLADTLVLLREGRVVRAGPLTEILSDPEAAALMGPSQAGAVLEGDVIEVADGLAAIRTPAGVLHVAGVTGGRVRIRIRAEDVIVATQEPQGLSALNTLPAVIEAVQAGQGPGVMLRLQAGDGVLLARLTRRSFDRLGLGVGQKVWAVLKTSGVARSDVGGGS</sequence>
<dbReference type="SUPFAM" id="SSF50331">
    <property type="entry name" value="MOP-like"/>
    <property type="match status" value="1"/>
</dbReference>
<organism evidence="12 13">
    <name type="scientific">Jannaschia helgolandensis</name>
    <dbReference type="NCBI Taxonomy" id="188906"/>
    <lineage>
        <taxon>Bacteria</taxon>
        <taxon>Pseudomonadati</taxon>
        <taxon>Pseudomonadota</taxon>
        <taxon>Alphaproteobacteria</taxon>
        <taxon>Rhodobacterales</taxon>
        <taxon>Roseobacteraceae</taxon>
        <taxon>Jannaschia</taxon>
    </lineage>
</organism>
<evidence type="ECO:0000313" key="13">
    <source>
        <dbReference type="Proteomes" id="UP000199283"/>
    </source>
</evidence>
<dbReference type="GO" id="GO:0016887">
    <property type="term" value="F:ATP hydrolysis activity"/>
    <property type="evidence" value="ECO:0007669"/>
    <property type="project" value="InterPro"/>
</dbReference>
<feature type="domain" description="ABC transporter" evidence="10">
    <location>
        <begin position="1"/>
        <end position="223"/>
    </location>
</feature>
<evidence type="ECO:0000259" key="11">
    <source>
        <dbReference type="PROSITE" id="PS51866"/>
    </source>
</evidence>
<dbReference type="PANTHER" id="PTHR43514:SF4">
    <property type="entry name" value="ABC TRANSPORTER I FAMILY MEMBER 10"/>
    <property type="match status" value="1"/>
</dbReference>
<protein>
    <submittedName>
        <fullName evidence="12">Molybdate transport system ATP-binding protein</fullName>
    </submittedName>
</protein>
<dbReference type="Proteomes" id="UP000199283">
    <property type="component" value="Unassembled WGS sequence"/>
</dbReference>
<dbReference type="InterPro" id="IPR011868">
    <property type="entry name" value="ModC_ABC_ATP-bd"/>
</dbReference>
<keyword evidence="1" id="KW-0813">Transport</keyword>
<gene>
    <name evidence="12" type="ORF">SAMN04488526_1656</name>
</gene>
<keyword evidence="4" id="KW-0997">Cell inner membrane</keyword>
<dbReference type="NCBIfam" id="TIGR02142">
    <property type="entry name" value="modC_ABC"/>
    <property type="match status" value="1"/>
</dbReference>
<dbReference type="AlphaFoldDB" id="A0A1H7L9G4"/>
<dbReference type="InterPro" id="IPR027417">
    <property type="entry name" value="P-loop_NTPase"/>
</dbReference>
<evidence type="ECO:0000256" key="1">
    <source>
        <dbReference type="ARBA" id="ARBA00022448"/>
    </source>
</evidence>
<dbReference type="PROSITE" id="PS50893">
    <property type="entry name" value="ABC_TRANSPORTER_2"/>
    <property type="match status" value="1"/>
</dbReference>
<dbReference type="InterPro" id="IPR004606">
    <property type="entry name" value="Mop_domain"/>
</dbReference>
<keyword evidence="8" id="KW-0472">Membrane</keyword>
<dbReference type="Gene3D" id="3.40.50.300">
    <property type="entry name" value="P-loop containing nucleotide triphosphate hydrolases"/>
    <property type="match status" value="1"/>
</dbReference>
<evidence type="ECO:0000256" key="5">
    <source>
        <dbReference type="ARBA" id="ARBA00022741"/>
    </source>
</evidence>
<dbReference type="PROSITE" id="PS51866">
    <property type="entry name" value="MOP"/>
    <property type="match status" value="1"/>
</dbReference>
<feature type="domain" description="Mop" evidence="11">
    <location>
        <begin position="278"/>
        <end position="344"/>
    </location>
</feature>
<dbReference type="GO" id="GO:0016020">
    <property type="term" value="C:membrane"/>
    <property type="evidence" value="ECO:0007669"/>
    <property type="project" value="InterPro"/>
</dbReference>
<evidence type="ECO:0000256" key="4">
    <source>
        <dbReference type="ARBA" id="ARBA00022519"/>
    </source>
</evidence>
<dbReference type="EMBL" id="FNZQ01000002">
    <property type="protein sequence ID" value="SEK95609.1"/>
    <property type="molecule type" value="Genomic_DNA"/>
</dbReference>
<evidence type="ECO:0000256" key="7">
    <source>
        <dbReference type="ARBA" id="ARBA00022967"/>
    </source>
</evidence>
<keyword evidence="6 12" id="KW-0067">ATP-binding</keyword>
<keyword evidence="7" id="KW-1278">Translocase</keyword>
<dbReference type="Pfam" id="PF00005">
    <property type="entry name" value="ABC_tran"/>
    <property type="match status" value="1"/>
</dbReference>